<gene>
    <name evidence="1" type="ORF">CJOHNSTONI_LOCUS1977</name>
</gene>
<evidence type="ECO:0000313" key="2">
    <source>
        <dbReference type="Proteomes" id="UP000746747"/>
    </source>
</evidence>
<sequence>MDVSAVEEDDDDIDKSVVTMMQLFYFILKLNIYIHVSTNQPLPPTLSPPPSLSPSLQPQQLAFKHNSAIIDHGTYVLTSAKELEF</sequence>
<dbReference type="AlphaFoldDB" id="A0A8J2LYG4"/>
<comment type="caution">
    <text evidence="1">The sequence shown here is derived from an EMBL/GenBank/DDBJ whole genome shotgun (WGS) entry which is preliminary data.</text>
</comment>
<keyword evidence="2" id="KW-1185">Reference proteome</keyword>
<accession>A0A8J2LYG4</accession>
<organism evidence="1 2">
    <name type="scientific">Cercopithifilaria johnstoni</name>
    <dbReference type="NCBI Taxonomy" id="2874296"/>
    <lineage>
        <taxon>Eukaryota</taxon>
        <taxon>Metazoa</taxon>
        <taxon>Ecdysozoa</taxon>
        <taxon>Nematoda</taxon>
        <taxon>Chromadorea</taxon>
        <taxon>Rhabditida</taxon>
        <taxon>Spirurina</taxon>
        <taxon>Spiruromorpha</taxon>
        <taxon>Filarioidea</taxon>
        <taxon>Onchocercidae</taxon>
        <taxon>Cercopithifilaria</taxon>
    </lineage>
</organism>
<name>A0A8J2LYG4_9BILA</name>
<protein>
    <submittedName>
        <fullName evidence="1">Uncharacterized protein</fullName>
    </submittedName>
</protein>
<dbReference type="Proteomes" id="UP000746747">
    <property type="component" value="Unassembled WGS sequence"/>
</dbReference>
<evidence type="ECO:0000313" key="1">
    <source>
        <dbReference type="EMBL" id="CAG9531593.1"/>
    </source>
</evidence>
<proteinExistence type="predicted"/>
<reference evidence="1" key="1">
    <citation type="submission" date="2021-09" db="EMBL/GenBank/DDBJ databases">
        <authorList>
            <consortium name="Pathogen Informatics"/>
        </authorList>
    </citation>
    <scope>NUCLEOTIDE SEQUENCE</scope>
</reference>
<dbReference type="EMBL" id="CAKAEH010000666">
    <property type="protein sequence ID" value="CAG9531593.1"/>
    <property type="molecule type" value="Genomic_DNA"/>
</dbReference>